<dbReference type="RefSeq" id="WP_005547885.1">
    <property type="nucleotide sequence ID" value="NZ_JAMDLX010000020.1"/>
</dbReference>
<gene>
    <name evidence="2" type="ORF">M5X12_06590</name>
</gene>
<proteinExistence type="predicted"/>
<evidence type="ECO:0000313" key="2">
    <source>
        <dbReference type="EMBL" id="MCY9760244.1"/>
    </source>
</evidence>
<evidence type="ECO:0000259" key="1">
    <source>
        <dbReference type="Pfam" id="PF13276"/>
    </source>
</evidence>
<evidence type="ECO:0000313" key="3">
    <source>
        <dbReference type="Proteomes" id="UP001527181"/>
    </source>
</evidence>
<organism evidence="2 3">
    <name type="scientific">Paenibacillus alvei</name>
    <name type="common">Bacillus alvei</name>
    <dbReference type="NCBI Taxonomy" id="44250"/>
    <lineage>
        <taxon>Bacteria</taxon>
        <taxon>Bacillati</taxon>
        <taxon>Bacillota</taxon>
        <taxon>Bacilli</taxon>
        <taxon>Bacillales</taxon>
        <taxon>Paenibacillaceae</taxon>
        <taxon>Paenibacillus</taxon>
    </lineage>
</organism>
<reference evidence="2 3" key="1">
    <citation type="submission" date="2022-05" db="EMBL/GenBank/DDBJ databases">
        <title>Genome Sequencing of Bee-Associated Microbes.</title>
        <authorList>
            <person name="Dunlap C."/>
        </authorList>
    </citation>
    <scope>NUCLEOTIDE SEQUENCE [LARGE SCALE GENOMIC DNA]</scope>
    <source>
        <strain evidence="2 3">NRRL B-04010</strain>
    </source>
</reference>
<sequence length="118" mass="13405">MNGKIGALVIKMRLEKLNGVVMNHKKIRRIMRKFGLVATIRQANPYRKMAKATQEHRTCPNPLERQFDQGESEKVFLTDITYIRYDSGQCAYLSCVKDGAFEADFGALSLFYIGVILG</sequence>
<feature type="domain" description="HTH-like" evidence="1">
    <location>
        <begin position="3"/>
        <end position="42"/>
    </location>
</feature>
<dbReference type="InterPro" id="IPR050900">
    <property type="entry name" value="Transposase_IS3/IS150/IS904"/>
</dbReference>
<dbReference type="PANTHER" id="PTHR46889:SF4">
    <property type="entry name" value="TRANSPOSASE INSO FOR INSERTION SEQUENCE ELEMENT IS911B-RELATED"/>
    <property type="match status" value="1"/>
</dbReference>
<accession>A0ABT4GU69</accession>
<dbReference type="EMBL" id="JAMDNP010000011">
    <property type="protein sequence ID" value="MCY9760244.1"/>
    <property type="molecule type" value="Genomic_DNA"/>
</dbReference>
<protein>
    <submittedName>
        <fullName evidence="2">IS3 family transposase</fullName>
    </submittedName>
</protein>
<dbReference type="PANTHER" id="PTHR46889">
    <property type="entry name" value="TRANSPOSASE INSF FOR INSERTION SEQUENCE IS3B-RELATED"/>
    <property type="match status" value="1"/>
</dbReference>
<name>A0ABT4GU69_PAEAL</name>
<dbReference type="Pfam" id="PF13276">
    <property type="entry name" value="HTH_21"/>
    <property type="match status" value="1"/>
</dbReference>
<keyword evidence="3" id="KW-1185">Reference proteome</keyword>
<dbReference type="GeneID" id="94492964"/>
<dbReference type="InterPro" id="IPR025948">
    <property type="entry name" value="HTH-like_dom"/>
</dbReference>
<dbReference type="Proteomes" id="UP001527181">
    <property type="component" value="Unassembled WGS sequence"/>
</dbReference>
<comment type="caution">
    <text evidence="2">The sequence shown here is derived from an EMBL/GenBank/DDBJ whole genome shotgun (WGS) entry which is preliminary data.</text>
</comment>